<comment type="cofactor">
    <cofactor evidence="1">
        <name>Mg(2+)</name>
        <dbReference type="ChEBI" id="CHEBI:18420"/>
    </cofactor>
</comment>
<protein>
    <recommendedName>
        <fullName evidence="3">tetrahydrofolate synthase</fullName>
        <ecNumber evidence="3">6.3.2.17</ecNumber>
    </recommendedName>
</protein>
<dbReference type="GO" id="GO:0046654">
    <property type="term" value="P:tetrahydrofolate biosynthetic process"/>
    <property type="evidence" value="ECO:0007669"/>
    <property type="project" value="UniProtKB-UniPathway"/>
</dbReference>
<dbReference type="GO" id="GO:0004326">
    <property type="term" value="F:tetrahydrofolylpolyglutamate synthase activity"/>
    <property type="evidence" value="ECO:0007669"/>
    <property type="project" value="UniProtKB-EC"/>
</dbReference>
<dbReference type="RefSeq" id="WP_123690086.1">
    <property type="nucleotide sequence ID" value="NZ_AP019700.1"/>
</dbReference>
<sequence length="436" mass="45380">MNLPASSADAARVDALLARLLVLHPRVIDLSLGRIRRLLDQLGRPHERLPPVFHVTGTNGKGSTCAYLRAMLEAAGRRVHVFTSPHLVRFNERIRLAGELISDGDLAALLEEVEAVNAGEPITFFEIIGAAAFLAFARVPADALVLEVGMGGRLDATNVIARPAASIITPVSLDHMSYLGDTVAAIAREKAGILKPGAFGIIGPQTADAAAVIEKHAASVAAPLRRFGREWTVMPTAAGLRYEGPEWRLDLPAPGLLGRHQYDNAGGALAALEAFDPTLPAAALAAGIAGVQWPARLQRLTQGPLARTLPAGSELWLDGGHNVACAEAVAAELARWPAMPMHLVFAMLDNRDPAAFLRVLAPLSAGLEAVAIPGEHKSWSAEAAAEAACSAGIPAAPAADLGAAMAAITTRSGGSPVRVLICGSLYLAGVVLAENS</sequence>
<dbReference type="InterPro" id="IPR013221">
    <property type="entry name" value="Mur_ligase_cen"/>
</dbReference>
<keyword evidence="6 10" id="KW-0547">Nucleotide-binding</keyword>
<dbReference type="InterPro" id="IPR036615">
    <property type="entry name" value="Mur_ligase_C_dom_sf"/>
</dbReference>
<dbReference type="Pfam" id="PF08245">
    <property type="entry name" value="Mur_ligase_M"/>
    <property type="match status" value="1"/>
</dbReference>
<evidence type="ECO:0000256" key="9">
    <source>
        <dbReference type="ARBA" id="ARBA00047493"/>
    </source>
</evidence>
<dbReference type="InterPro" id="IPR018109">
    <property type="entry name" value="Folylpolyglutamate_synth_CS"/>
</dbReference>
<keyword evidence="8" id="KW-0460">Magnesium</keyword>
<evidence type="ECO:0000256" key="4">
    <source>
        <dbReference type="ARBA" id="ARBA00022598"/>
    </source>
</evidence>
<evidence type="ECO:0000313" key="12">
    <source>
        <dbReference type="EMBL" id="ROP90681.1"/>
    </source>
</evidence>
<evidence type="ECO:0000256" key="7">
    <source>
        <dbReference type="ARBA" id="ARBA00022840"/>
    </source>
</evidence>
<reference evidence="12 13" key="1">
    <citation type="submission" date="2018-11" db="EMBL/GenBank/DDBJ databases">
        <title>Genomic Encyclopedia of Type Strains, Phase IV (KMG-IV): sequencing the most valuable type-strain genomes for metagenomic binning, comparative biology and taxonomic classification.</title>
        <authorList>
            <person name="Goeker M."/>
        </authorList>
    </citation>
    <scope>NUCLEOTIDE SEQUENCE [LARGE SCALE GENOMIC DNA]</scope>
    <source>
        <strain evidence="12 13">DSM 5900</strain>
    </source>
</reference>
<feature type="domain" description="Mur ligase central" evidence="11">
    <location>
        <begin position="55"/>
        <end position="203"/>
    </location>
</feature>
<accession>A0A3N1LCC8</accession>
<evidence type="ECO:0000256" key="5">
    <source>
        <dbReference type="ARBA" id="ARBA00022723"/>
    </source>
</evidence>
<dbReference type="GO" id="GO:0005524">
    <property type="term" value="F:ATP binding"/>
    <property type="evidence" value="ECO:0007669"/>
    <property type="project" value="UniProtKB-KW"/>
</dbReference>
<dbReference type="OrthoDB" id="9809356at2"/>
<dbReference type="EMBL" id="RJKX01000014">
    <property type="protein sequence ID" value="ROP90681.1"/>
    <property type="molecule type" value="Genomic_DNA"/>
</dbReference>
<dbReference type="FunFam" id="3.40.1190.10:FF:000011">
    <property type="entry name" value="Folylpolyglutamate synthase/dihydrofolate synthase"/>
    <property type="match status" value="1"/>
</dbReference>
<dbReference type="Gene3D" id="3.90.190.20">
    <property type="entry name" value="Mur ligase, C-terminal domain"/>
    <property type="match status" value="1"/>
</dbReference>
<dbReference type="PROSITE" id="PS01012">
    <property type="entry name" value="FOLYLPOLYGLU_SYNT_2"/>
    <property type="match status" value="1"/>
</dbReference>
<dbReference type="PIRSF" id="PIRSF001563">
    <property type="entry name" value="Folylpolyglu_synth"/>
    <property type="match status" value="1"/>
</dbReference>
<dbReference type="SUPFAM" id="SSF53623">
    <property type="entry name" value="MurD-like peptide ligases, catalytic domain"/>
    <property type="match status" value="1"/>
</dbReference>
<dbReference type="Gene3D" id="3.40.1190.10">
    <property type="entry name" value="Mur-like, catalytic domain"/>
    <property type="match status" value="1"/>
</dbReference>
<dbReference type="InterPro" id="IPR001645">
    <property type="entry name" value="Folylpolyglutamate_synth"/>
</dbReference>
<evidence type="ECO:0000256" key="1">
    <source>
        <dbReference type="ARBA" id="ARBA00001946"/>
    </source>
</evidence>
<dbReference type="PANTHER" id="PTHR11136">
    <property type="entry name" value="FOLYLPOLYGLUTAMATE SYNTHASE-RELATED"/>
    <property type="match status" value="1"/>
</dbReference>
<dbReference type="Proteomes" id="UP000278222">
    <property type="component" value="Unassembled WGS sequence"/>
</dbReference>
<organism evidence="12 13">
    <name type="scientific">Stella humosa</name>
    <dbReference type="NCBI Taxonomy" id="94"/>
    <lineage>
        <taxon>Bacteria</taxon>
        <taxon>Pseudomonadati</taxon>
        <taxon>Pseudomonadota</taxon>
        <taxon>Alphaproteobacteria</taxon>
        <taxon>Rhodospirillales</taxon>
        <taxon>Stellaceae</taxon>
        <taxon>Stella</taxon>
    </lineage>
</organism>
<dbReference type="UniPathway" id="UPA00077">
    <property type="reaction ID" value="UER00157"/>
</dbReference>
<dbReference type="NCBIfam" id="TIGR01499">
    <property type="entry name" value="folC"/>
    <property type="match status" value="1"/>
</dbReference>
<evidence type="ECO:0000256" key="8">
    <source>
        <dbReference type="ARBA" id="ARBA00022842"/>
    </source>
</evidence>
<dbReference type="GO" id="GO:0008841">
    <property type="term" value="F:dihydrofolate synthase activity"/>
    <property type="evidence" value="ECO:0007669"/>
    <property type="project" value="TreeGrafter"/>
</dbReference>
<proteinExistence type="inferred from homology"/>
<keyword evidence="5" id="KW-0479">Metal-binding</keyword>
<evidence type="ECO:0000259" key="11">
    <source>
        <dbReference type="Pfam" id="PF08245"/>
    </source>
</evidence>
<name>A0A3N1LCC8_9PROT</name>
<keyword evidence="7 10" id="KW-0067">ATP-binding</keyword>
<keyword evidence="4 10" id="KW-0436">Ligase</keyword>
<keyword evidence="13" id="KW-1185">Reference proteome</keyword>
<evidence type="ECO:0000256" key="6">
    <source>
        <dbReference type="ARBA" id="ARBA00022741"/>
    </source>
</evidence>
<dbReference type="InterPro" id="IPR036565">
    <property type="entry name" value="Mur-like_cat_sf"/>
</dbReference>
<evidence type="ECO:0000256" key="10">
    <source>
        <dbReference type="PIRNR" id="PIRNR001563"/>
    </source>
</evidence>
<dbReference type="GO" id="GO:0005737">
    <property type="term" value="C:cytoplasm"/>
    <property type="evidence" value="ECO:0007669"/>
    <property type="project" value="TreeGrafter"/>
</dbReference>
<dbReference type="AlphaFoldDB" id="A0A3N1LCC8"/>
<evidence type="ECO:0000313" key="13">
    <source>
        <dbReference type="Proteomes" id="UP000278222"/>
    </source>
</evidence>
<evidence type="ECO:0000256" key="2">
    <source>
        <dbReference type="ARBA" id="ARBA00008276"/>
    </source>
</evidence>
<evidence type="ECO:0000256" key="3">
    <source>
        <dbReference type="ARBA" id="ARBA00013025"/>
    </source>
</evidence>
<comment type="caution">
    <text evidence="12">The sequence shown here is derived from an EMBL/GenBank/DDBJ whole genome shotgun (WGS) entry which is preliminary data.</text>
</comment>
<dbReference type="EC" id="6.3.2.17" evidence="3"/>
<dbReference type="SUPFAM" id="SSF53244">
    <property type="entry name" value="MurD-like peptide ligases, peptide-binding domain"/>
    <property type="match status" value="1"/>
</dbReference>
<comment type="catalytic activity">
    <reaction evidence="9">
        <text>(6S)-5,6,7,8-tetrahydrofolyl-(gamma-L-Glu)(n) + L-glutamate + ATP = (6S)-5,6,7,8-tetrahydrofolyl-(gamma-L-Glu)(n+1) + ADP + phosphate + H(+)</text>
        <dbReference type="Rhea" id="RHEA:10580"/>
        <dbReference type="Rhea" id="RHEA-COMP:14738"/>
        <dbReference type="Rhea" id="RHEA-COMP:14740"/>
        <dbReference type="ChEBI" id="CHEBI:15378"/>
        <dbReference type="ChEBI" id="CHEBI:29985"/>
        <dbReference type="ChEBI" id="CHEBI:30616"/>
        <dbReference type="ChEBI" id="CHEBI:43474"/>
        <dbReference type="ChEBI" id="CHEBI:141005"/>
        <dbReference type="ChEBI" id="CHEBI:456216"/>
        <dbReference type="EC" id="6.3.2.17"/>
    </reaction>
</comment>
<comment type="similarity">
    <text evidence="2 10">Belongs to the folylpolyglutamate synthase family.</text>
</comment>
<dbReference type="GO" id="GO:0046872">
    <property type="term" value="F:metal ion binding"/>
    <property type="evidence" value="ECO:0007669"/>
    <property type="project" value="UniProtKB-KW"/>
</dbReference>
<dbReference type="PANTHER" id="PTHR11136:SF0">
    <property type="entry name" value="DIHYDROFOLATE SYNTHETASE-RELATED"/>
    <property type="match status" value="1"/>
</dbReference>
<gene>
    <name evidence="12" type="ORF">EDC65_2537</name>
</gene>